<dbReference type="CDD" id="cd03215">
    <property type="entry name" value="ABC_Carb_Monos_II"/>
    <property type="match status" value="1"/>
</dbReference>
<evidence type="ECO:0000256" key="4">
    <source>
        <dbReference type="ARBA" id="ARBA00022737"/>
    </source>
</evidence>
<dbReference type="PROSITE" id="PS00211">
    <property type="entry name" value="ABC_TRANSPORTER_1"/>
    <property type="match status" value="1"/>
</dbReference>
<reference evidence="10" key="1">
    <citation type="submission" date="2009-10" db="EMBL/GenBank/DDBJ databases">
        <title>Complete sequence of Bacillus selenitireducens MLS10.</title>
        <authorList>
            <consortium name="US DOE Joint Genome Institute"/>
            <person name="Lucas S."/>
            <person name="Copeland A."/>
            <person name="Lapidus A."/>
            <person name="Glavina del Rio T."/>
            <person name="Dalin E."/>
            <person name="Tice H."/>
            <person name="Bruce D."/>
            <person name="Goodwin L."/>
            <person name="Pitluck S."/>
            <person name="Sims D."/>
            <person name="Brettin T."/>
            <person name="Detter J.C."/>
            <person name="Han C."/>
            <person name="Larimer F."/>
            <person name="Land M."/>
            <person name="Hauser L."/>
            <person name="Kyrpides N."/>
            <person name="Ovchinnikova G."/>
            <person name="Stolz J."/>
        </authorList>
    </citation>
    <scope>NUCLEOTIDE SEQUENCE [LARGE SCALE GENOMIC DNA]</scope>
    <source>
        <strain evidence="10">MLS10</strain>
    </source>
</reference>
<evidence type="ECO:0000256" key="1">
    <source>
        <dbReference type="ARBA" id="ARBA00022448"/>
    </source>
</evidence>
<dbReference type="InterPro" id="IPR003439">
    <property type="entry name" value="ABC_transporter-like_ATP-bd"/>
</dbReference>
<dbReference type="InterPro" id="IPR003593">
    <property type="entry name" value="AAA+_ATPase"/>
</dbReference>
<dbReference type="SUPFAM" id="SSF52540">
    <property type="entry name" value="P-loop containing nucleoside triphosphate hydrolases"/>
    <property type="match status" value="2"/>
</dbReference>
<dbReference type="PROSITE" id="PS50893">
    <property type="entry name" value="ABC_TRANSPORTER_2"/>
    <property type="match status" value="2"/>
</dbReference>
<feature type="domain" description="ABC transporter" evidence="9">
    <location>
        <begin position="6"/>
        <end position="246"/>
    </location>
</feature>
<evidence type="ECO:0000313" key="11">
    <source>
        <dbReference type="Proteomes" id="UP000000271"/>
    </source>
</evidence>
<accession>D6Y0N7</accession>
<feature type="domain" description="ABC transporter" evidence="9">
    <location>
        <begin position="253"/>
        <end position="501"/>
    </location>
</feature>
<evidence type="ECO:0000259" key="9">
    <source>
        <dbReference type="PROSITE" id="PS50893"/>
    </source>
</evidence>
<keyword evidence="4" id="KW-0677">Repeat</keyword>
<evidence type="ECO:0000256" key="8">
    <source>
        <dbReference type="ARBA" id="ARBA00023136"/>
    </source>
</evidence>
<keyword evidence="1" id="KW-0813">Transport</keyword>
<dbReference type="InterPro" id="IPR017871">
    <property type="entry name" value="ABC_transporter-like_CS"/>
</dbReference>
<evidence type="ECO:0000256" key="2">
    <source>
        <dbReference type="ARBA" id="ARBA00022475"/>
    </source>
</evidence>
<dbReference type="PANTHER" id="PTHR43790:SF3">
    <property type="entry name" value="D-ALLOSE IMPORT ATP-BINDING PROTEIN ALSA-RELATED"/>
    <property type="match status" value="1"/>
</dbReference>
<keyword evidence="11" id="KW-1185">Reference proteome</keyword>
<evidence type="ECO:0000256" key="6">
    <source>
        <dbReference type="ARBA" id="ARBA00022840"/>
    </source>
</evidence>
<sequence length="504" mass="55725">MGKTVFEMKNITIEFPGVKALDSVNFITESGVSHALIGANGAGKSTLMKVLSGAYNHYTGEIFMNGEKATIRSPKDAQDLGIQIVYQEVDTALIPYLSVAENIMLNETVSDLGKRQTVDWKHIYTRAKEVLDSIHVSVSPRKLVSELSLSEKQMILIARAVSRDCKLLVLDEPTAPLSMTETDELFRIVRDLISRNVGVVFISHRLPELFEICEEITIMKNGQFVIKERIANTNINRVVEHMLGQKLGDQFPERTADIGEIMLDVKELNDHQKVNGVTLHTKKGEIVGIAGLVGAGKTEFCKALFGETKKLDGTITLDGKSLKLKSPYDAVNAGMALVPEERRKEGVLVHENVTVNFSAASMNHFLKAFSFLDFRKETAKAKEMIGKLGVKTPSEKTIVENLSGGNQQKIAIGKWLVADAQLYLFDEPTKGVDVGAKKDIYTLITQLAEKGKSVIYASSELSEIMGICDRIYVMYDGKIVKEVRKEETNEEMLLLYSTGGGESE</sequence>
<gene>
    <name evidence="10" type="ordered locus">Bsel_3123</name>
</gene>
<evidence type="ECO:0000256" key="5">
    <source>
        <dbReference type="ARBA" id="ARBA00022741"/>
    </source>
</evidence>
<dbReference type="GO" id="GO:0016887">
    <property type="term" value="F:ATP hydrolysis activity"/>
    <property type="evidence" value="ECO:0007669"/>
    <property type="project" value="InterPro"/>
</dbReference>
<keyword evidence="5" id="KW-0547">Nucleotide-binding</keyword>
<dbReference type="PANTHER" id="PTHR43790">
    <property type="entry name" value="CARBOHYDRATE TRANSPORT ATP-BINDING PROTEIN MG119-RELATED"/>
    <property type="match status" value="1"/>
</dbReference>
<evidence type="ECO:0000313" key="10">
    <source>
        <dbReference type="EMBL" id="ADI00605.1"/>
    </source>
</evidence>
<dbReference type="EMBL" id="CP001791">
    <property type="protein sequence ID" value="ADI00605.1"/>
    <property type="molecule type" value="Genomic_DNA"/>
</dbReference>
<dbReference type="SMART" id="SM00382">
    <property type="entry name" value="AAA"/>
    <property type="match status" value="2"/>
</dbReference>
<keyword evidence="7" id="KW-1278">Translocase</keyword>
<dbReference type="Proteomes" id="UP000000271">
    <property type="component" value="Chromosome"/>
</dbReference>
<protein>
    <submittedName>
        <fullName evidence="10">ABC transporter related protein</fullName>
    </submittedName>
</protein>
<organism evidence="10 11">
    <name type="scientific">Bacillus selenitireducens (strain ATCC 700615 / DSM 15326 / MLS10)</name>
    <dbReference type="NCBI Taxonomy" id="439292"/>
    <lineage>
        <taxon>Bacteria</taxon>
        <taxon>Bacillati</taxon>
        <taxon>Bacillota</taxon>
        <taxon>Bacilli</taxon>
        <taxon>Bacillales</taxon>
        <taxon>Bacillaceae</taxon>
        <taxon>Salisediminibacterium</taxon>
    </lineage>
</organism>
<proteinExistence type="predicted"/>
<dbReference type="KEGG" id="bse:Bsel_3123"/>
<evidence type="ECO:0000256" key="3">
    <source>
        <dbReference type="ARBA" id="ARBA00022597"/>
    </source>
</evidence>
<dbReference type="Pfam" id="PF00005">
    <property type="entry name" value="ABC_tran"/>
    <property type="match status" value="2"/>
</dbReference>
<dbReference type="HOGENOM" id="CLU_000604_92_3_9"/>
<dbReference type="CDD" id="cd03216">
    <property type="entry name" value="ABC_Carb_Monos_I"/>
    <property type="match status" value="1"/>
</dbReference>
<dbReference type="InterPro" id="IPR027417">
    <property type="entry name" value="P-loop_NTPase"/>
</dbReference>
<keyword evidence="3" id="KW-0762">Sugar transport</keyword>
<keyword evidence="2" id="KW-1003">Cell membrane</keyword>
<name>D6Y0N7_BACIE</name>
<dbReference type="RefSeq" id="WP_013174009.1">
    <property type="nucleotide sequence ID" value="NC_014219.1"/>
</dbReference>
<dbReference type="Gene3D" id="3.40.50.300">
    <property type="entry name" value="P-loop containing nucleotide triphosphate hydrolases"/>
    <property type="match status" value="2"/>
</dbReference>
<dbReference type="AlphaFoldDB" id="D6Y0N7"/>
<keyword evidence="8" id="KW-0472">Membrane</keyword>
<keyword evidence="6" id="KW-0067">ATP-binding</keyword>
<evidence type="ECO:0000256" key="7">
    <source>
        <dbReference type="ARBA" id="ARBA00022967"/>
    </source>
</evidence>
<dbReference type="STRING" id="439292.Bsel_3123"/>
<dbReference type="GO" id="GO:0005524">
    <property type="term" value="F:ATP binding"/>
    <property type="evidence" value="ECO:0007669"/>
    <property type="project" value="UniProtKB-KW"/>
</dbReference>
<dbReference type="eggNOG" id="COG1129">
    <property type="taxonomic scope" value="Bacteria"/>
</dbReference>
<dbReference type="InterPro" id="IPR050107">
    <property type="entry name" value="ABC_carbohydrate_import_ATPase"/>
</dbReference>